<feature type="binding site" evidence="7">
    <location>
        <position position="564"/>
    </location>
    <ligand>
        <name>Ca(2+)</name>
        <dbReference type="ChEBI" id="CHEBI:29108"/>
    </ligand>
</feature>
<evidence type="ECO:0000256" key="6">
    <source>
        <dbReference type="PIRSR" id="PIRSR601382-1"/>
    </source>
</evidence>
<evidence type="ECO:0000256" key="5">
    <source>
        <dbReference type="ARBA" id="ARBA00023157"/>
    </source>
</evidence>
<evidence type="ECO:0000313" key="12">
    <source>
        <dbReference type="Proteomes" id="UP000054342"/>
    </source>
</evidence>
<dbReference type="GeneID" id="25327123"/>
<dbReference type="UniPathway" id="UPA00378"/>
<accession>A0A0D2D2G1</accession>
<dbReference type="Proteomes" id="UP000054342">
    <property type="component" value="Unassembled WGS sequence"/>
</dbReference>
<organism evidence="11 12">
    <name type="scientific">Exophiala xenobiotica</name>
    <dbReference type="NCBI Taxonomy" id="348802"/>
    <lineage>
        <taxon>Eukaryota</taxon>
        <taxon>Fungi</taxon>
        <taxon>Dikarya</taxon>
        <taxon>Ascomycota</taxon>
        <taxon>Pezizomycotina</taxon>
        <taxon>Eurotiomycetes</taxon>
        <taxon>Chaetothyriomycetidae</taxon>
        <taxon>Chaetothyriales</taxon>
        <taxon>Herpotrichiellaceae</taxon>
        <taxon>Exophiala</taxon>
    </lineage>
</organism>
<dbReference type="InterPro" id="IPR001382">
    <property type="entry name" value="Glyco_hydro_47"/>
</dbReference>
<sequence>MAGPPGMSGGRCLSRWIISFALFMTTLLLFRPFASYILPLGISKSLPIVIRPSSFNWTSLTPHHATPPHTYLPTSRVQVPSIQHAFEPEGRSDAARRIPRQKAVLAAFQRCWQNYKAHAWLKDELEPLTGTGKNTYGGWAATLIDSLDTLWIMGLKAEFLDAVRAVAVLDWANTTGTACNMFETNIRHLGGLLAAYDLSQEQALLTKAVELGDMLYAGFDTPNRIPPFWLNFEQAKHGNLIAETHQISASVGSFSLEFTRLSQITEEPKYYSAVAHLVSVFEEHQNSTALPGMWPTFIDARNTKFEENSFTLGALADSLYEYLPKMYSLLGGQEAIYKKMYMDAMDAVGKHLLFRPMLPDNNDILFSGTATVSKGIVTLNPEGQHLSCFAGGMFILGGKLFSRQEHLDIGTKLTRGCAYAYDAFPTGIMPEIFDMLTCPSLTGCNWDEERWRRHGNKNLPKGFPRVHVPSYILRPEAIESVFILYRTTGDEALQDLAWRMFQAIQKATETPYGNAGIDDVTAISGQAKQKNSMESFWLAETLKYFYLIFSPPDLISLDEYVLNTEAHPLRRPS</sequence>
<dbReference type="HOGENOM" id="CLU_003818_0_0_1"/>
<evidence type="ECO:0000256" key="1">
    <source>
        <dbReference type="ARBA" id="ARBA00001913"/>
    </source>
</evidence>
<dbReference type="EMBL" id="KN847319">
    <property type="protein sequence ID" value="KIW56562.1"/>
    <property type="molecule type" value="Genomic_DNA"/>
</dbReference>
<dbReference type="GO" id="GO:0016020">
    <property type="term" value="C:membrane"/>
    <property type="evidence" value="ECO:0007669"/>
    <property type="project" value="InterPro"/>
</dbReference>
<dbReference type="OrthoDB" id="8118055at2759"/>
<dbReference type="STRING" id="348802.A0A0D2D2G1"/>
<dbReference type="PANTHER" id="PTHR11742:SF89">
    <property type="entry name" value="ALPHA-1,2-MANNOSIDASE"/>
    <property type="match status" value="1"/>
</dbReference>
<keyword evidence="10" id="KW-0472">Membrane</keyword>
<dbReference type="GO" id="GO:0005975">
    <property type="term" value="P:carbohydrate metabolic process"/>
    <property type="evidence" value="ECO:0007669"/>
    <property type="project" value="InterPro"/>
</dbReference>
<keyword evidence="5 8" id="KW-1015">Disulfide bond</keyword>
<dbReference type="Pfam" id="PF01532">
    <property type="entry name" value="Glyco_hydro_47"/>
    <property type="match status" value="1"/>
</dbReference>
<proteinExistence type="inferred from homology"/>
<feature type="active site" evidence="6">
    <location>
        <position position="317"/>
    </location>
</feature>
<keyword evidence="10" id="KW-0812">Transmembrane</keyword>
<evidence type="ECO:0000256" key="3">
    <source>
        <dbReference type="ARBA" id="ARBA00007658"/>
    </source>
</evidence>
<dbReference type="EC" id="3.2.1.-" evidence="9"/>
<dbReference type="GO" id="GO:0004571">
    <property type="term" value="F:mannosyl-oligosaccharide 1,2-alpha-mannosidase activity"/>
    <property type="evidence" value="ECO:0007669"/>
    <property type="project" value="InterPro"/>
</dbReference>
<evidence type="ECO:0000256" key="8">
    <source>
        <dbReference type="PIRSR" id="PIRSR601382-3"/>
    </source>
</evidence>
<dbReference type="InterPro" id="IPR036026">
    <property type="entry name" value="Seven-hairpin_glycosidases"/>
</dbReference>
<protein>
    <recommendedName>
        <fullName evidence="9">alpha-1,2-Mannosidase</fullName>
        <ecNumber evidence="9">3.2.1.-</ecNumber>
    </recommendedName>
</protein>
<dbReference type="SUPFAM" id="SSF48225">
    <property type="entry name" value="Seven-hairpin glycosidases"/>
    <property type="match status" value="1"/>
</dbReference>
<feature type="active site" evidence="6">
    <location>
        <position position="476"/>
    </location>
</feature>
<evidence type="ECO:0000256" key="9">
    <source>
        <dbReference type="RuleBase" id="RU361193"/>
    </source>
</evidence>
<comment type="similarity">
    <text evidence="3 9">Belongs to the glycosyl hydrolase 47 family.</text>
</comment>
<evidence type="ECO:0000313" key="11">
    <source>
        <dbReference type="EMBL" id="KIW56562.1"/>
    </source>
</evidence>
<name>A0A0D2D2G1_9EURO</name>
<keyword evidence="10" id="KW-1133">Transmembrane helix</keyword>
<comment type="cofactor">
    <cofactor evidence="1 7">
        <name>Ca(2+)</name>
        <dbReference type="ChEBI" id="CHEBI:29108"/>
    </cofactor>
</comment>
<dbReference type="RefSeq" id="XP_013317146.1">
    <property type="nucleotide sequence ID" value="XM_013461692.1"/>
</dbReference>
<dbReference type="Gene3D" id="1.50.10.10">
    <property type="match status" value="1"/>
</dbReference>
<dbReference type="InterPro" id="IPR012341">
    <property type="entry name" value="6hp_glycosidase-like_sf"/>
</dbReference>
<evidence type="ECO:0000256" key="2">
    <source>
        <dbReference type="ARBA" id="ARBA00004922"/>
    </source>
</evidence>
<dbReference type="GO" id="GO:0005509">
    <property type="term" value="F:calcium ion binding"/>
    <property type="evidence" value="ECO:0007669"/>
    <property type="project" value="InterPro"/>
</dbReference>
<keyword evidence="7" id="KW-0479">Metal-binding</keyword>
<evidence type="ECO:0000256" key="10">
    <source>
        <dbReference type="SAM" id="Phobius"/>
    </source>
</evidence>
<comment type="pathway">
    <text evidence="2">Protein modification; protein glycosylation.</text>
</comment>
<keyword evidence="9" id="KW-0326">Glycosidase</keyword>
<reference evidence="11 12" key="1">
    <citation type="submission" date="2015-01" db="EMBL/GenBank/DDBJ databases">
        <title>The Genome Sequence of Exophiala xenobiotica CBS118157.</title>
        <authorList>
            <consortium name="The Broad Institute Genomics Platform"/>
            <person name="Cuomo C."/>
            <person name="de Hoog S."/>
            <person name="Gorbushina A."/>
            <person name="Stielow B."/>
            <person name="Teixiera M."/>
            <person name="Abouelleil A."/>
            <person name="Chapman S.B."/>
            <person name="Priest M."/>
            <person name="Young S.K."/>
            <person name="Wortman J."/>
            <person name="Nusbaum C."/>
            <person name="Birren B."/>
        </authorList>
    </citation>
    <scope>NUCLEOTIDE SEQUENCE [LARGE SCALE GENOMIC DNA]</scope>
    <source>
        <strain evidence="11 12">CBS 118157</strain>
    </source>
</reference>
<dbReference type="AlphaFoldDB" id="A0A0D2D2G1"/>
<evidence type="ECO:0000256" key="7">
    <source>
        <dbReference type="PIRSR" id="PIRSR601382-2"/>
    </source>
</evidence>
<feature type="active site" description="Proton donor" evidence="6">
    <location>
        <position position="431"/>
    </location>
</feature>
<dbReference type="InterPro" id="IPR050749">
    <property type="entry name" value="Glycosyl_Hydrolase_47"/>
</dbReference>
<gene>
    <name evidence="11" type="ORF">PV05_05215</name>
</gene>
<keyword evidence="12" id="KW-1185">Reference proteome</keyword>
<keyword evidence="4 9" id="KW-0378">Hydrolase</keyword>
<evidence type="ECO:0000256" key="4">
    <source>
        <dbReference type="ARBA" id="ARBA00022801"/>
    </source>
</evidence>
<dbReference type="PRINTS" id="PR00747">
    <property type="entry name" value="GLYHDRLASE47"/>
</dbReference>
<dbReference type="FunFam" id="1.50.10.10:FF:000037">
    <property type="entry name" value="alpha-1,2-Mannosidase"/>
    <property type="match status" value="1"/>
</dbReference>
<feature type="disulfide bond" evidence="8">
    <location>
        <begin position="388"/>
        <end position="417"/>
    </location>
</feature>
<feature type="active site" description="Proton donor" evidence="6">
    <location>
        <position position="183"/>
    </location>
</feature>
<dbReference type="PANTHER" id="PTHR11742">
    <property type="entry name" value="MANNOSYL-OLIGOSACCHARIDE ALPHA-1,2-MANNOSIDASE-RELATED"/>
    <property type="match status" value="1"/>
</dbReference>
<dbReference type="GO" id="GO:0036503">
    <property type="term" value="P:ERAD pathway"/>
    <property type="evidence" value="ECO:0007669"/>
    <property type="project" value="UniProtKB-ARBA"/>
</dbReference>
<dbReference type="GO" id="GO:0005783">
    <property type="term" value="C:endoplasmic reticulum"/>
    <property type="evidence" value="ECO:0007669"/>
    <property type="project" value="TreeGrafter"/>
</dbReference>
<keyword evidence="7" id="KW-0106">Calcium</keyword>
<feature type="transmembrane region" description="Helical" evidence="10">
    <location>
        <begin position="12"/>
        <end position="30"/>
    </location>
</feature>